<feature type="compositionally biased region" description="Acidic residues" evidence="1">
    <location>
        <begin position="489"/>
        <end position="500"/>
    </location>
</feature>
<feature type="domain" description="Fibronectin type-III" evidence="2">
    <location>
        <begin position="291"/>
        <end position="379"/>
    </location>
</feature>
<dbReference type="InterPro" id="IPR036116">
    <property type="entry name" value="FN3_sf"/>
</dbReference>
<evidence type="ECO:0000313" key="3">
    <source>
        <dbReference type="EMBL" id="MTI27036.1"/>
    </source>
</evidence>
<evidence type="ECO:0000313" key="4">
    <source>
        <dbReference type="Proteomes" id="UP000798808"/>
    </source>
</evidence>
<accession>A0ABW9RT16</accession>
<evidence type="ECO:0000259" key="2">
    <source>
        <dbReference type="PROSITE" id="PS50853"/>
    </source>
</evidence>
<dbReference type="Gene3D" id="2.60.40.10">
    <property type="entry name" value="Immunoglobulins"/>
    <property type="match status" value="1"/>
</dbReference>
<protein>
    <recommendedName>
        <fullName evidence="2">Fibronectin type-III domain-containing protein</fullName>
    </recommendedName>
</protein>
<dbReference type="SMART" id="SM00060">
    <property type="entry name" value="FN3"/>
    <property type="match status" value="2"/>
</dbReference>
<dbReference type="CDD" id="cd00063">
    <property type="entry name" value="FN3"/>
    <property type="match status" value="1"/>
</dbReference>
<dbReference type="Proteomes" id="UP000798808">
    <property type="component" value="Unassembled WGS sequence"/>
</dbReference>
<sequence length="1699" mass="185030">MIKRIFISFFLLLATVSIYGQTYPVQATTTLIPPYSVYIADYVAVGSERLALNIFLADINRPELNVRLRLKIEGQGIKIETKPEYLPQPLTLRGGVPERLTSADLAALFLPENLNFQGITRQQFERSGALPEGLYQFCFEVLEYNRGVKISNSACAMAWLILNDPPIINLPRNGEKLKAQEPQYVTFQWTPRHTGSPNSAFLTEYEFSLVEVWPDNRNPNDAILTTPPIYETVTQSTTLIYGPAETPLVPGRRYAFRIRAKSMVGIDELNLFKNNGYSQTHTFVYGDPCNLPKSIEANVLSSTRFKAEWMPLENHTSFNLRYRKKGEDNSDWIEENTFFEELEVTSLQPGTTYEYQVSPSCGSILGDYSEIATVTTDERPDSEFACGTGEADYNLENKELLESLHPGDYIYAGDFDVKIDSVSGSGGTFTGGGKAEIPFLKYAKVRTTFKDIKVNTDYRVIEGNVYTYWDPKSKLAYDGTEPDTGNEAVENDPEGSESGESDTPSDSVELTDPIDNIYTDSTGNVIVVTTAGDTVTVGPGQNMVFNTPDGGSTTVGPDGVTSLNNEGGATAGTGGDNAAGDTTAVADADVKFGPLSIKFAQAPQSTGTDDEGYCTFEKVKASFILNLEGQYELSKQISIDSATISFKKKCSGNEYKDIAVNWSHSSGKDIGKIKFIDAKLRNIDLKIDGEGRLSGSITLNASLNEDQVIDEVVRIKKGVNGDFSFSYDDSNSFRGKFLMGGIKDVNIDLLKSDKALASLKNGQLNDEGVLTGDLMAQPGSVSYTSDNINVVVDNLQANISYSFFEGLTINSGKGQFTLSGIKGLDGSLIVGLDINEDIFTTSITSSKLSGFGLEFSKMNIRAVMDKNFNFDEINGSLKIKHDKFNTTIGIQQFLIKDGELKSFKGNGQIVYFDNKVNITNTTYDSETDLIVLDANVEMEENGVKIAASVDDFTIDRNGNITFDGINANVSGQLYFGPVTVALTGETKELDKGTWRSYNAEASIYLKMKDKKIEKEVAIAKALVAFEKHKSKSRYRNIRVSVDEKNIPVGELYGIEAAIKALKLTIDTDAEYISGDQTEQAEVNLSGESKVTLVASLNEDKELSQLITLKKGLEGQITFQFEKGKDYKGSFDFGGIKKLNLLVEKNDKEIAALKNAVVDKDGKLSGKITGLPGAVYKSGGFDVKVDKLEFDVSLDLAAGFNSLKVLSGNGKFTVNNITGVDGAFKLGMAYGVDGNFNAELLSKESEIKAFGMVLKDLNLKADFTEALELNKIEGSLKASHSQFDAALNVTKFKVESGDLTVLEATGAVSYKDFNFELLKSSYANEKLSISAKVQIDDAGKLAVDKFVIDKDGYISVGKIAGELKKPMVAMKFNASFKEQGFHGKFTGNLKLIGVSGELDFGTESNYTYGYLKLTSEANKGIPLGPTGLQLTKVGGQLGYNYYLDFSANKFTGGPKQYNYLIGLTLGISDMANMFAAEGTSVVQFGEDKLQLNLSGNIKAPRTNPIIQSDFKVNYYLPDNTLDGMLSVDVNVPANSGFVFETTSPANLSFSYANSEWHVDGGVNAKMFREITFTGNTSLGRTESAISGYIKGQAYYSYAKTFNYGWSFASVSGSLDVGFNSGINANIDNNGISGNINVHVYGHGSLEVSTLVKDASASVSLDCNAEVSYTNSQGRLKGDASVSVQSSIIDFEESVSIDKTF</sequence>
<dbReference type="SUPFAM" id="SSF49265">
    <property type="entry name" value="Fibronectin type III"/>
    <property type="match status" value="1"/>
</dbReference>
<gene>
    <name evidence="3" type="ORF">E1163_18915</name>
</gene>
<comment type="caution">
    <text evidence="3">The sequence shown here is derived from an EMBL/GenBank/DDBJ whole genome shotgun (WGS) entry which is preliminary data.</text>
</comment>
<name>A0ABW9RT16_9BACT</name>
<dbReference type="EMBL" id="SMLW01000609">
    <property type="protein sequence ID" value="MTI27036.1"/>
    <property type="molecule type" value="Genomic_DNA"/>
</dbReference>
<dbReference type="InterPro" id="IPR003961">
    <property type="entry name" value="FN3_dom"/>
</dbReference>
<dbReference type="RefSeq" id="WP_155174043.1">
    <property type="nucleotide sequence ID" value="NZ_BAAAFL010000024.1"/>
</dbReference>
<organism evidence="3 4">
    <name type="scientific">Fulvivirga kasyanovii</name>
    <dbReference type="NCBI Taxonomy" id="396812"/>
    <lineage>
        <taxon>Bacteria</taxon>
        <taxon>Pseudomonadati</taxon>
        <taxon>Bacteroidota</taxon>
        <taxon>Cytophagia</taxon>
        <taxon>Cytophagales</taxon>
        <taxon>Fulvivirgaceae</taxon>
        <taxon>Fulvivirga</taxon>
    </lineage>
</organism>
<reference evidence="3 4" key="1">
    <citation type="submission" date="2019-02" db="EMBL/GenBank/DDBJ databases">
        <authorList>
            <person name="Goldberg S.R."/>
            <person name="Haltli B.A."/>
            <person name="Correa H."/>
            <person name="Russell K.G."/>
        </authorList>
    </citation>
    <scope>NUCLEOTIDE SEQUENCE [LARGE SCALE GENOMIC DNA]</scope>
    <source>
        <strain evidence="3 4">JCM 16186</strain>
    </source>
</reference>
<keyword evidence="4" id="KW-1185">Reference proteome</keyword>
<dbReference type="InterPro" id="IPR013783">
    <property type="entry name" value="Ig-like_fold"/>
</dbReference>
<evidence type="ECO:0000256" key="1">
    <source>
        <dbReference type="SAM" id="MobiDB-lite"/>
    </source>
</evidence>
<dbReference type="PROSITE" id="PS50853">
    <property type="entry name" value="FN3"/>
    <property type="match status" value="1"/>
</dbReference>
<proteinExistence type="predicted"/>
<feature type="region of interest" description="Disordered" evidence="1">
    <location>
        <begin position="473"/>
        <end position="514"/>
    </location>
</feature>